<dbReference type="EMBL" id="JBHSZO010000036">
    <property type="protein sequence ID" value="MFC7220518.1"/>
    <property type="molecule type" value="Genomic_DNA"/>
</dbReference>
<comment type="caution">
    <text evidence="2">The sequence shown here is derived from an EMBL/GenBank/DDBJ whole genome shotgun (WGS) entry which is preliminary data.</text>
</comment>
<evidence type="ECO:0000313" key="3">
    <source>
        <dbReference type="Proteomes" id="UP001596413"/>
    </source>
</evidence>
<proteinExistence type="predicted"/>
<dbReference type="Gene3D" id="1.10.10.10">
    <property type="entry name" value="Winged helix-like DNA-binding domain superfamily/Winged helix DNA-binding domain"/>
    <property type="match status" value="1"/>
</dbReference>
<name>A0ABW2GLY5_9ACTN</name>
<dbReference type="InterPro" id="IPR036390">
    <property type="entry name" value="WH_DNA-bd_sf"/>
</dbReference>
<evidence type="ECO:0000259" key="1">
    <source>
        <dbReference type="Pfam" id="PF01726"/>
    </source>
</evidence>
<keyword evidence="3" id="KW-1185">Reference proteome</keyword>
<gene>
    <name evidence="2" type="ORF">ACFQLX_20490</name>
</gene>
<dbReference type="InterPro" id="IPR036388">
    <property type="entry name" value="WH-like_DNA-bd_sf"/>
</dbReference>
<protein>
    <submittedName>
        <fullName evidence="2">LexA family protein</fullName>
    </submittedName>
</protein>
<feature type="domain" description="LexA repressor DNA-binding" evidence="1">
    <location>
        <begin position="9"/>
        <end position="68"/>
    </location>
</feature>
<dbReference type="SUPFAM" id="SSF46785">
    <property type="entry name" value="Winged helix' DNA-binding domain"/>
    <property type="match status" value="1"/>
</dbReference>
<dbReference type="Pfam" id="PF01726">
    <property type="entry name" value="LexA_DNA_bind"/>
    <property type="match status" value="1"/>
</dbReference>
<dbReference type="InterPro" id="IPR006199">
    <property type="entry name" value="LexA_DNA-bd_dom"/>
</dbReference>
<reference evidence="3" key="1">
    <citation type="journal article" date="2019" name="Int. J. Syst. Evol. Microbiol.">
        <title>The Global Catalogue of Microorganisms (GCM) 10K type strain sequencing project: providing services to taxonomists for standard genome sequencing and annotation.</title>
        <authorList>
            <consortium name="The Broad Institute Genomics Platform"/>
            <consortium name="The Broad Institute Genome Sequencing Center for Infectious Disease"/>
            <person name="Wu L."/>
            <person name="Ma J."/>
        </authorList>
    </citation>
    <scope>NUCLEOTIDE SEQUENCE [LARGE SCALE GENOMIC DNA]</scope>
    <source>
        <strain evidence="3">CGMCC 1.13681</strain>
    </source>
</reference>
<accession>A0ABW2GLY5</accession>
<dbReference type="RefSeq" id="WP_386417241.1">
    <property type="nucleotide sequence ID" value="NZ_JBHSZO010000036.1"/>
</dbReference>
<organism evidence="2 3">
    <name type="scientific">Streptomyces polyrhachis</name>
    <dbReference type="NCBI Taxonomy" id="1282885"/>
    <lineage>
        <taxon>Bacteria</taxon>
        <taxon>Bacillati</taxon>
        <taxon>Actinomycetota</taxon>
        <taxon>Actinomycetes</taxon>
        <taxon>Kitasatosporales</taxon>
        <taxon>Streptomycetaceae</taxon>
        <taxon>Streptomyces</taxon>
    </lineage>
</organism>
<dbReference type="Proteomes" id="UP001596413">
    <property type="component" value="Unassembled WGS sequence"/>
</dbReference>
<evidence type="ECO:0000313" key="2">
    <source>
        <dbReference type="EMBL" id="MFC7220518.1"/>
    </source>
</evidence>
<sequence length="69" mass="8086">MTASPVPPTARRAQILKFIRQYTQEHDTPPTLREITDAVGMRSTSGVHYHLKQMHMQELLRRNRSTSRR</sequence>